<accession>A0A918W8F8</accession>
<keyword evidence="4" id="KW-1185">Reference proteome</keyword>
<sequence length="316" mass="33968">MRERREDTAKAVGLALGLHVLVAALLLGGLWWTESAAPAGAPGAVSADVVSADALSSSMRRALDATPRDVEPAPLPTPEPEVDEPEPEPVPEPVPEEVPAPQPAPQDFIPVPDEETREAVVEAPAPRKAETPKPQEAKRKQEQVDLTERERQLEAQKQEARDKAETERRLAEIRRKRAAVAREAQLAEQRLEQLADARSGRAAEEAARADASASAPPGSGGTDDGLQARYAAALQAAITARWTRPDSIPPGALCRLVIRQLPGGEVVSAEVGSPCAYDEQGRRSIEAAVLKAQPLPYAGFERVFQRTVTLNFRAPE</sequence>
<evidence type="ECO:0000256" key="1">
    <source>
        <dbReference type="SAM" id="MobiDB-lite"/>
    </source>
</evidence>
<dbReference type="InterPro" id="IPR014161">
    <property type="entry name" value="Tol-Pal_TolA"/>
</dbReference>
<evidence type="ECO:0000256" key="2">
    <source>
        <dbReference type="SAM" id="Phobius"/>
    </source>
</evidence>
<evidence type="ECO:0000313" key="4">
    <source>
        <dbReference type="Proteomes" id="UP000646426"/>
    </source>
</evidence>
<dbReference type="RefSeq" id="WP_189455681.1">
    <property type="nucleotide sequence ID" value="NZ_BMYD01000002.1"/>
</dbReference>
<feature type="region of interest" description="Disordered" evidence="1">
    <location>
        <begin position="197"/>
        <end position="225"/>
    </location>
</feature>
<dbReference type="Gene3D" id="3.30.1150.10">
    <property type="match status" value="1"/>
</dbReference>
<proteinExistence type="predicted"/>
<protein>
    <recommendedName>
        <fullName evidence="5">Cell envelope integrity protein TolA</fullName>
    </recommendedName>
</protein>
<feature type="compositionally biased region" description="Pro residues" evidence="1">
    <location>
        <begin position="90"/>
        <end position="104"/>
    </location>
</feature>
<dbReference type="EMBL" id="BMYD01000002">
    <property type="protein sequence ID" value="GHA80790.1"/>
    <property type="molecule type" value="Genomic_DNA"/>
</dbReference>
<dbReference type="GO" id="GO:0043213">
    <property type="term" value="P:bacteriocin transport"/>
    <property type="evidence" value="ECO:0007669"/>
    <property type="project" value="InterPro"/>
</dbReference>
<reference evidence="3" key="1">
    <citation type="journal article" date="2014" name="Int. J. Syst. Evol. Microbiol.">
        <title>Complete genome sequence of Corynebacterium casei LMG S-19264T (=DSM 44701T), isolated from a smear-ripened cheese.</title>
        <authorList>
            <consortium name="US DOE Joint Genome Institute (JGI-PGF)"/>
            <person name="Walter F."/>
            <person name="Albersmeier A."/>
            <person name="Kalinowski J."/>
            <person name="Ruckert C."/>
        </authorList>
    </citation>
    <scope>NUCLEOTIDE SEQUENCE</scope>
    <source>
        <strain evidence="3">KCTC 23077</strain>
    </source>
</reference>
<dbReference type="NCBIfam" id="TIGR02794">
    <property type="entry name" value="tolA_full"/>
    <property type="match status" value="1"/>
</dbReference>
<evidence type="ECO:0008006" key="5">
    <source>
        <dbReference type="Google" id="ProtNLM"/>
    </source>
</evidence>
<organism evidence="3 4">
    <name type="scientific">Cognatilysobacter bugurensis</name>
    <dbReference type="NCBI Taxonomy" id="543356"/>
    <lineage>
        <taxon>Bacteria</taxon>
        <taxon>Pseudomonadati</taxon>
        <taxon>Pseudomonadota</taxon>
        <taxon>Gammaproteobacteria</taxon>
        <taxon>Lysobacterales</taxon>
        <taxon>Lysobacteraceae</taxon>
        <taxon>Cognatilysobacter</taxon>
    </lineage>
</organism>
<feature type="region of interest" description="Disordered" evidence="1">
    <location>
        <begin position="60"/>
        <end position="169"/>
    </location>
</feature>
<dbReference type="GO" id="GO:0019534">
    <property type="term" value="F:toxin transmembrane transporter activity"/>
    <property type="evidence" value="ECO:0007669"/>
    <property type="project" value="InterPro"/>
</dbReference>
<keyword evidence="2" id="KW-0472">Membrane</keyword>
<feature type="compositionally biased region" description="Acidic residues" evidence="1">
    <location>
        <begin position="80"/>
        <end position="89"/>
    </location>
</feature>
<dbReference type="GO" id="GO:0016020">
    <property type="term" value="C:membrane"/>
    <property type="evidence" value="ECO:0007669"/>
    <property type="project" value="InterPro"/>
</dbReference>
<keyword evidence="2" id="KW-1133">Transmembrane helix</keyword>
<feature type="compositionally biased region" description="Basic and acidic residues" evidence="1">
    <location>
        <begin position="197"/>
        <end position="208"/>
    </location>
</feature>
<name>A0A918W8F8_9GAMM</name>
<dbReference type="SUPFAM" id="SSF74653">
    <property type="entry name" value="TolA/TonB C-terminal domain"/>
    <property type="match status" value="1"/>
</dbReference>
<dbReference type="Proteomes" id="UP000646426">
    <property type="component" value="Unassembled WGS sequence"/>
</dbReference>
<reference evidence="3" key="2">
    <citation type="submission" date="2020-09" db="EMBL/GenBank/DDBJ databases">
        <authorList>
            <person name="Sun Q."/>
            <person name="Kim S."/>
        </authorList>
    </citation>
    <scope>NUCLEOTIDE SEQUENCE</scope>
    <source>
        <strain evidence="3">KCTC 23077</strain>
    </source>
</reference>
<feature type="compositionally biased region" description="Basic and acidic residues" evidence="1">
    <location>
        <begin position="61"/>
        <end position="71"/>
    </location>
</feature>
<feature type="compositionally biased region" description="Basic and acidic residues" evidence="1">
    <location>
        <begin position="117"/>
        <end position="169"/>
    </location>
</feature>
<comment type="caution">
    <text evidence="3">The sequence shown here is derived from an EMBL/GenBank/DDBJ whole genome shotgun (WGS) entry which is preliminary data.</text>
</comment>
<dbReference type="AlphaFoldDB" id="A0A918W8F8"/>
<feature type="transmembrane region" description="Helical" evidence="2">
    <location>
        <begin position="12"/>
        <end position="32"/>
    </location>
</feature>
<keyword evidence="2" id="KW-0812">Transmembrane</keyword>
<evidence type="ECO:0000313" key="3">
    <source>
        <dbReference type="EMBL" id="GHA80790.1"/>
    </source>
</evidence>
<gene>
    <name evidence="3" type="ORF">GCM10007067_18460</name>
</gene>